<dbReference type="PANTHER" id="PTHR24027:SF438">
    <property type="entry name" value="CADHERIN 23"/>
    <property type="match status" value="1"/>
</dbReference>
<evidence type="ECO:0000313" key="7">
    <source>
        <dbReference type="Proteomes" id="UP000263993"/>
    </source>
</evidence>
<dbReference type="SUPFAM" id="SSF49313">
    <property type="entry name" value="Cadherin-like"/>
    <property type="match status" value="1"/>
</dbReference>
<dbReference type="AlphaFoldDB" id="A0A371B7M4"/>
<dbReference type="Gene3D" id="2.60.40.60">
    <property type="entry name" value="Cadherins"/>
    <property type="match status" value="1"/>
</dbReference>
<dbReference type="InterPro" id="IPR002126">
    <property type="entry name" value="Cadherin-like_dom"/>
</dbReference>
<dbReference type="GO" id="GO:0008013">
    <property type="term" value="F:beta-catenin binding"/>
    <property type="evidence" value="ECO:0007669"/>
    <property type="project" value="TreeGrafter"/>
</dbReference>
<dbReference type="InterPro" id="IPR001343">
    <property type="entry name" value="Hemolysn_Ca-bd"/>
</dbReference>
<evidence type="ECO:0000256" key="4">
    <source>
        <dbReference type="ARBA" id="ARBA00023136"/>
    </source>
</evidence>
<dbReference type="EMBL" id="QRGO01000001">
    <property type="protein sequence ID" value="RDV03544.1"/>
    <property type="molecule type" value="Genomic_DNA"/>
</dbReference>
<dbReference type="InterPro" id="IPR039808">
    <property type="entry name" value="Cadherin"/>
</dbReference>
<comment type="subcellular location">
    <subcellularLocation>
        <location evidence="1">Membrane</location>
    </subcellularLocation>
</comment>
<organism evidence="6 7">
    <name type="scientific">Undibacter mobilis</name>
    <dbReference type="NCBI Taxonomy" id="2292256"/>
    <lineage>
        <taxon>Bacteria</taxon>
        <taxon>Pseudomonadati</taxon>
        <taxon>Pseudomonadota</taxon>
        <taxon>Alphaproteobacteria</taxon>
        <taxon>Hyphomicrobiales</taxon>
        <taxon>Nitrobacteraceae</taxon>
        <taxon>Undibacter</taxon>
    </lineage>
</organism>
<dbReference type="PANTHER" id="PTHR24027">
    <property type="entry name" value="CADHERIN-23"/>
    <property type="match status" value="1"/>
</dbReference>
<dbReference type="Pfam" id="PF00353">
    <property type="entry name" value="HemolysinCabind"/>
    <property type="match status" value="1"/>
</dbReference>
<dbReference type="GO" id="GO:0016477">
    <property type="term" value="P:cell migration"/>
    <property type="evidence" value="ECO:0007669"/>
    <property type="project" value="TreeGrafter"/>
</dbReference>
<evidence type="ECO:0000256" key="1">
    <source>
        <dbReference type="ARBA" id="ARBA00004370"/>
    </source>
</evidence>
<feature type="domain" description="Cadherin" evidence="5">
    <location>
        <begin position="402"/>
        <end position="498"/>
    </location>
</feature>
<dbReference type="Pfam" id="PF04773">
    <property type="entry name" value="FecR"/>
    <property type="match status" value="1"/>
</dbReference>
<dbReference type="PROSITE" id="PS50268">
    <property type="entry name" value="CADHERIN_2"/>
    <property type="match status" value="1"/>
</dbReference>
<protein>
    <recommendedName>
        <fullName evidence="5">Cadherin domain-containing protein</fullName>
    </recommendedName>
</protein>
<keyword evidence="3" id="KW-0106">Calcium</keyword>
<dbReference type="GO" id="GO:0007156">
    <property type="term" value="P:homophilic cell adhesion via plasma membrane adhesion molecules"/>
    <property type="evidence" value="ECO:0007669"/>
    <property type="project" value="InterPro"/>
</dbReference>
<keyword evidence="7" id="KW-1185">Reference proteome</keyword>
<keyword evidence="2" id="KW-0677">Repeat</keyword>
<evidence type="ECO:0000256" key="2">
    <source>
        <dbReference type="ARBA" id="ARBA00022737"/>
    </source>
</evidence>
<dbReference type="GO" id="GO:0016342">
    <property type="term" value="C:catenin complex"/>
    <property type="evidence" value="ECO:0007669"/>
    <property type="project" value="TreeGrafter"/>
</dbReference>
<dbReference type="GO" id="GO:0045296">
    <property type="term" value="F:cadherin binding"/>
    <property type="evidence" value="ECO:0007669"/>
    <property type="project" value="TreeGrafter"/>
</dbReference>
<evidence type="ECO:0000313" key="6">
    <source>
        <dbReference type="EMBL" id="RDV03544.1"/>
    </source>
</evidence>
<dbReference type="OrthoDB" id="5593939at2"/>
<comment type="caution">
    <text evidence="6">The sequence shown here is derived from an EMBL/GenBank/DDBJ whole genome shotgun (WGS) entry which is preliminary data.</text>
</comment>
<dbReference type="Gene3D" id="2.150.10.10">
    <property type="entry name" value="Serralysin-like metalloprotease, C-terminal"/>
    <property type="match status" value="1"/>
</dbReference>
<name>A0A371B7M4_9BRAD</name>
<dbReference type="InterPro" id="IPR006860">
    <property type="entry name" value="FecR"/>
</dbReference>
<evidence type="ECO:0000259" key="5">
    <source>
        <dbReference type="PROSITE" id="PS50268"/>
    </source>
</evidence>
<gene>
    <name evidence="6" type="ORF">DXH78_02445</name>
</gene>
<dbReference type="SUPFAM" id="SSF51120">
    <property type="entry name" value="beta-Roll"/>
    <property type="match status" value="1"/>
</dbReference>
<reference evidence="7" key="1">
    <citation type="submission" date="2018-08" db="EMBL/GenBank/DDBJ databases">
        <authorList>
            <person name="Kim S.-J."/>
            <person name="Jung G.-Y."/>
        </authorList>
    </citation>
    <scope>NUCLEOTIDE SEQUENCE [LARGE SCALE GENOMIC DNA]</scope>
    <source>
        <strain evidence="7">GY_H</strain>
    </source>
</reference>
<dbReference type="Proteomes" id="UP000263993">
    <property type="component" value="Unassembled WGS sequence"/>
</dbReference>
<dbReference type="CDD" id="cd11304">
    <property type="entry name" value="Cadherin_repeat"/>
    <property type="match status" value="1"/>
</dbReference>
<dbReference type="InterPro" id="IPR015919">
    <property type="entry name" value="Cadherin-like_sf"/>
</dbReference>
<dbReference type="RefSeq" id="WP_115515570.1">
    <property type="nucleotide sequence ID" value="NZ_QRGO01000001.1"/>
</dbReference>
<keyword evidence="4" id="KW-0472">Membrane</keyword>
<proteinExistence type="predicted"/>
<dbReference type="GO" id="GO:0005509">
    <property type="term" value="F:calcium ion binding"/>
    <property type="evidence" value="ECO:0007669"/>
    <property type="project" value="InterPro"/>
</dbReference>
<evidence type="ECO:0000256" key="3">
    <source>
        <dbReference type="ARBA" id="ARBA00022837"/>
    </source>
</evidence>
<accession>A0A371B7M4</accession>
<dbReference type="InterPro" id="IPR011049">
    <property type="entry name" value="Serralysin-like_metalloprot_C"/>
</dbReference>
<sequence length="856" mass="87736">MLRETDVFEAQGFAFADQGEPKASALVTVEQSAQGAAATIPDAHLLFNSDFIRSGNDLHLNGHNGDRAIVRDYFGTAERVALLSGDGARLSPDLVDALTKSGASHQYAQATAPAPAASDAVGRVVTASADSTIMRNGAPVTVRPGDVVLRADVLQTAGGTMAVTFNDGSTLNLTANTRIVVSEFVYSPNGTGNSQLLDLVQGSLTFISGEVAHTGDMRIGTPVATMGIRGTVGGVTTASDGTVQFYVSQSATGAVIINQQGQIIANVVQDGPMIVVRPVGPLQIIAEEIQKSPAQLAVELQALQQIVNIKSIGDQLLQQFFQQQQPGPNPQSPQNGPHTQIPTDDKIKITLFLDDKGGGNGGVAPVTHAVVETIKSNHDTPPPPITVPVIINLPINDAPVFAADSYNFSVRSHVAPGTVVGTVVASDVDGDSLVYKIVSGNDDGVFSVDSHGNIIAAGLVDHSSSSSRDLVVSVTDPGGLTDVTAVHIGIQPVCSPNSVALTSSQGVTIDVSQDGATNGFQFAGGGNVTTPGTPEDRIALGYSFDGQSYVVNQAPLMNDEHMTPVGTASYSEGGVSYFSSILSAGHGVTLTQTIGLGANANYFTTDIVLYNGSGSTLSNLRFLRNLDPDQDVDTHGNYSTFNDVLQNPVNGASVAAVSALGTISGASVVLVADGSGWRASAPSGLVHSDPYDSSVYANPSDPDGASGDRGITLVYDGGALAAGASLHVSYITTANVATTGANALVGTAGSNTIDGLGGGDLMFGLAGADSFAFKPGYGAASVADFSGHAAQGDVIDLIDFSFASFNDLKAAATFYDIGTGGDHATKIDFGNGDTLTLLHVDPTHLTAADFIFHPLV</sequence>
<dbReference type="Pfam" id="PF17963">
    <property type="entry name" value="Big_9"/>
    <property type="match status" value="1"/>
</dbReference>